<sequence>MQFPITDWTFERYVTMWKKTKLHDALFASIKVGIFASVISTILGILVARAMTRYLFPFKKSVLGFIMLPMVFPEIIMGVGLLIFAIFAGMQLSLVTVTAGHILICLPFSVVILISRFEGFDKSLEEASLDLGENAWQTFYRITFPIVGSGILASLLLTFTISFDEF</sequence>
<evidence type="ECO:0000313" key="10">
    <source>
        <dbReference type="EMBL" id="SVA45171.1"/>
    </source>
</evidence>
<accession>A0A381VYI9</accession>
<organism evidence="10">
    <name type="scientific">marine metagenome</name>
    <dbReference type="NCBI Taxonomy" id="408172"/>
    <lineage>
        <taxon>unclassified sequences</taxon>
        <taxon>metagenomes</taxon>
        <taxon>ecological metagenomes</taxon>
    </lineage>
</organism>
<dbReference type="Gene3D" id="1.10.3720.10">
    <property type="entry name" value="MetI-like"/>
    <property type="match status" value="1"/>
</dbReference>
<evidence type="ECO:0000256" key="2">
    <source>
        <dbReference type="ARBA" id="ARBA00007069"/>
    </source>
</evidence>
<feature type="transmembrane region" description="Helical" evidence="8">
    <location>
        <begin position="62"/>
        <end position="88"/>
    </location>
</feature>
<dbReference type="PANTHER" id="PTHR43848">
    <property type="entry name" value="PUTRESCINE TRANSPORT SYSTEM PERMEASE PROTEIN POTI"/>
    <property type="match status" value="1"/>
</dbReference>
<feature type="non-terminal residue" evidence="10">
    <location>
        <position position="166"/>
    </location>
</feature>
<dbReference type="InterPro" id="IPR051789">
    <property type="entry name" value="Bact_Polyamine_Transport"/>
</dbReference>
<dbReference type="InterPro" id="IPR000515">
    <property type="entry name" value="MetI-like"/>
</dbReference>
<feature type="transmembrane region" description="Helical" evidence="8">
    <location>
        <begin position="94"/>
        <end position="117"/>
    </location>
</feature>
<dbReference type="InterPro" id="IPR035906">
    <property type="entry name" value="MetI-like_sf"/>
</dbReference>
<dbReference type="GO" id="GO:0055085">
    <property type="term" value="P:transmembrane transport"/>
    <property type="evidence" value="ECO:0007669"/>
    <property type="project" value="InterPro"/>
</dbReference>
<evidence type="ECO:0000256" key="3">
    <source>
        <dbReference type="ARBA" id="ARBA00022448"/>
    </source>
</evidence>
<keyword evidence="4" id="KW-1003">Cell membrane</keyword>
<feature type="transmembrane region" description="Helical" evidence="8">
    <location>
        <begin position="25"/>
        <end position="50"/>
    </location>
</feature>
<dbReference type="GO" id="GO:0005886">
    <property type="term" value="C:plasma membrane"/>
    <property type="evidence" value="ECO:0007669"/>
    <property type="project" value="UniProtKB-SubCell"/>
</dbReference>
<evidence type="ECO:0000256" key="1">
    <source>
        <dbReference type="ARBA" id="ARBA00004651"/>
    </source>
</evidence>
<comment type="similarity">
    <text evidence="2">Belongs to the binding-protein-dependent transport system permease family. CysTW subfamily.</text>
</comment>
<proteinExistence type="inferred from homology"/>
<keyword evidence="7 8" id="KW-0472">Membrane</keyword>
<evidence type="ECO:0000256" key="8">
    <source>
        <dbReference type="SAM" id="Phobius"/>
    </source>
</evidence>
<evidence type="ECO:0000259" key="9">
    <source>
        <dbReference type="PROSITE" id="PS50928"/>
    </source>
</evidence>
<comment type="subcellular location">
    <subcellularLocation>
        <location evidence="1">Cell membrane</location>
        <topology evidence="1">Multi-pass membrane protein</topology>
    </subcellularLocation>
</comment>
<dbReference type="AlphaFoldDB" id="A0A381VYI9"/>
<reference evidence="10" key="1">
    <citation type="submission" date="2018-05" db="EMBL/GenBank/DDBJ databases">
        <authorList>
            <person name="Lanie J.A."/>
            <person name="Ng W.-L."/>
            <person name="Kazmierczak K.M."/>
            <person name="Andrzejewski T.M."/>
            <person name="Davidsen T.M."/>
            <person name="Wayne K.J."/>
            <person name="Tettelin H."/>
            <person name="Glass J.I."/>
            <person name="Rusch D."/>
            <person name="Podicherti R."/>
            <person name="Tsui H.-C.T."/>
            <person name="Winkler M.E."/>
        </authorList>
    </citation>
    <scope>NUCLEOTIDE SEQUENCE</scope>
</reference>
<keyword evidence="3" id="KW-0813">Transport</keyword>
<dbReference type="PROSITE" id="PS50928">
    <property type="entry name" value="ABC_TM1"/>
    <property type="match status" value="1"/>
</dbReference>
<dbReference type="SUPFAM" id="SSF161098">
    <property type="entry name" value="MetI-like"/>
    <property type="match status" value="1"/>
</dbReference>
<dbReference type="CDD" id="cd06261">
    <property type="entry name" value="TM_PBP2"/>
    <property type="match status" value="1"/>
</dbReference>
<evidence type="ECO:0000256" key="5">
    <source>
        <dbReference type="ARBA" id="ARBA00022692"/>
    </source>
</evidence>
<feature type="domain" description="ABC transmembrane type-1" evidence="9">
    <location>
        <begin position="26"/>
        <end position="166"/>
    </location>
</feature>
<name>A0A381VYI9_9ZZZZ</name>
<protein>
    <recommendedName>
        <fullName evidence="9">ABC transmembrane type-1 domain-containing protein</fullName>
    </recommendedName>
</protein>
<gene>
    <name evidence="10" type="ORF">METZ01_LOCUS98025</name>
</gene>
<keyword evidence="5 8" id="KW-0812">Transmembrane</keyword>
<feature type="transmembrane region" description="Helical" evidence="8">
    <location>
        <begin position="138"/>
        <end position="163"/>
    </location>
</feature>
<evidence type="ECO:0000256" key="6">
    <source>
        <dbReference type="ARBA" id="ARBA00022989"/>
    </source>
</evidence>
<evidence type="ECO:0000256" key="7">
    <source>
        <dbReference type="ARBA" id="ARBA00023136"/>
    </source>
</evidence>
<dbReference type="Pfam" id="PF00528">
    <property type="entry name" value="BPD_transp_1"/>
    <property type="match status" value="1"/>
</dbReference>
<dbReference type="PANTHER" id="PTHR43848:SF2">
    <property type="entry name" value="PUTRESCINE TRANSPORT SYSTEM PERMEASE PROTEIN POTI"/>
    <property type="match status" value="1"/>
</dbReference>
<evidence type="ECO:0000256" key="4">
    <source>
        <dbReference type="ARBA" id="ARBA00022475"/>
    </source>
</evidence>
<dbReference type="EMBL" id="UINC01010128">
    <property type="protein sequence ID" value="SVA45171.1"/>
    <property type="molecule type" value="Genomic_DNA"/>
</dbReference>
<keyword evidence="6 8" id="KW-1133">Transmembrane helix</keyword>